<dbReference type="PANTHER" id="PTHR15301:SF3">
    <property type="entry name" value="PROTEIN NSG1-RELATED"/>
    <property type="match status" value="1"/>
</dbReference>
<comment type="caution">
    <text evidence="8">The sequence shown here is derived from an EMBL/GenBank/DDBJ whole genome shotgun (WGS) entry which is preliminary data.</text>
</comment>
<accession>A0ABP0AJU4</accession>
<evidence type="ECO:0000256" key="5">
    <source>
        <dbReference type="ARBA" id="ARBA00022989"/>
    </source>
</evidence>
<keyword evidence="4" id="KW-0256">Endoplasmic reticulum</keyword>
<keyword evidence="3 7" id="KW-0812">Transmembrane</keyword>
<comment type="subcellular location">
    <subcellularLocation>
        <location evidence="1">Endoplasmic reticulum membrane</location>
        <topology evidence="1">Multi-pass membrane protein</topology>
    </subcellularLocation>
</comment>
<evidence type="ECO:0000313" key="8">
    <source>
        <dbReference type="EMBL" id="CAK7208137.1"/>
    </source>
</evidence>
<reference evidence="8 9" key="1">
    <citation type="submission" date="2024-01" db="EMBL/GenBank/DDBJ databases">
        <authorList>
            <person name="Allen C."/>
            <person name="Tagirdzhanova G."/>
        </authorList>
    </citation>
    <scope>NUCLEOTIDE SEQUENCE [LARGE SCALE GENOMIC DNA]</scope>
</reference>
<proteinExistence type="inferred from homology"/>
<dbReference type="Proteomes" id="UP001642482">
    <property type="component" value="Unassembled WGS sequence"/>
</dbReference>
<dbReference type="Pfam" id="PF07281">
    <property type="entry name" value="INSIG"/>
    <property type="match status" value="1"/>
</dbReference>
<feature type="transmembrane region" description="Helical" evidence="7">
    <location>
        <begin position="25"/>
        <end position="46"/>
    </location>
</feature>
<evidence type="ECO:0000256" key="7">
    <source>
        <dbReference type="SAM" id="Phobius"/>
    </source>
</evidence>
<keyword evidence="9" id="KW-1185">Reference proteome</keyword>
<dbReference type="InterPro" id="IPR025929">
    <property type="entry name" value="INSIG_fam"/>
</dbReference>
<gene>
    <name evidence="8" type="ORF">SEUCBS140593_000062</name>
</gene>
<dbReference type="EMBL" id="CAWUHD010000001">
    <property type="protein sequence ID" value="CAK7208137.1"/>
    <property type="molecule type" value="Genomic_DNA"/>
</dbReference>
<evidence type="ECO:0000256" key="3">
    <source>
        <dbReference type="ARBA" id="ARBA00022692"/>
    </source>
</evidence>
<sequence>MQASMTLALANPFLWYLLDRSKSGLLLSAAVGFIGSGALMVLNLNLMPNPGMHPSPYHAGYHRMGNSFGGNSAYHQNDSSRGAAYGDLDSSASSLTAETAVWMLSVLFCSCVCFGNIGRRLALRPTAASQAQ</sequence>
<keyword evidence="5 7" id="KW-1133">Transmembrane helix</keyword>
<evidence type="ECO:0000256" key="4">
    <source>
        <dbReference type="ARBA" id="ARBA00022824"/>
    </source>
</evidence>
<keyword evidence="6 7" id="KW-0472">Membrane</keyword>
<evidence type="ECO:0000256" key="1">
    <source>
        <dbReference type="ARBA" id="ARBA00004477"/>
    </source>
</evidence>
<comment type="similarity">
    <text evidence="2">Belongs to the INSIG family.</text>
</comment>
<name>A0ABP0AJU4_9PEZI</name>
<protein>
    <submittedName>
        <fullName evidence="8">Uncharacterized protein</fullName>
    </submittedName>
</protein>
<evidence type="ECO:0000256" key="2">
    <source>
        <dbReference type="ARBA" id="ARBA00007475"/>
    </source>
</evidence>
<organism evidence="8 9">
    <name type="scientific">Sporothrix eucalyptigena</name>
    <dbReference type="NCBI Taxonomy" id="1812306"/>
    <lineage>
        <taxon>Eukaryota</taxon>
        <taxon>Fungi</taxon>
        <taxon>Dikarya</taxon>
        <taxon>Ascomycota</taxon>
        <taxon>Pezizomycotina</taxon>
        <taxon>Sordariomycetes</taxon>
        <taxon>Sordariomycetidae</taxon>
        <taxon>Ophiostomatales</taxon>
        <taxon>Ophiostomataceae</taxon>
        <taxon>Sporothrix</taxon>
    </lineage>
</organism>
<evidence type="ECO:0000313" key="9">
    <source>
        <dbReference type="Proteomes" id="UP001642482"/>
    </source>
</evidence>
<feature type="transmembrane region" description="Helical" evidence="7">
    <location>
        <begin position="99"/>
        <end position="117"/>
    </location>
</feature>
<evidence type="ECO:0000256" key="6">
    <source>
        <dbReference type="ARBA" id="ARBA00023136"/>
    </source>
</evidence>
<dbReference type="PANTHER" id="PTHR15301">
    <property type="entry name" value="INSULIN-INDUCED GENE 1"/>
    <property type="match status" value="1"/>
</dbReference>